<name>A0A4U1EIG0_MONMO</name>
<organism evidence="2 3">
    <name type="scientific">Monodon monoceros</name>
    <name type="common">Narwhal</name>
    <name type="synonym">Ceratodon monodon</name>
    <dbReference type="NCBI Taxonomy" id="40151"/>
    <lineage>
        <taxon>Eukaryota</taxon>
        <taxon>Metazoa</taxon>
        <taxon>Chordata</taxon>
        <taxon>Craniata</taxon>
        <taxon>Vertebrata</taxon>
        <taxon>Euteleostomi</taxon>
        <taxon>Mammalia</taxon>
        <taxon>Eutheria</taxon>
        <taxon>Laurasiatheria</taxon>
        <taxon>Artiodactyla</taxon>
        <taxon>Whippomorpha</taxon>
        <taxon>Cetacea</taxon>
        <taxon>Odontoceti</taxon>
        <taxon>Monodontidae</taxon>
        <taxon>Monodon</taxon>
    </lineage>
</organism>
<reference evidence="3" key="1">
    <citation type="journal article" date="2019" name="IScience">
        <title>Narwhal Genome Reveals Long-Term Low Genetic Diversity despite Current Large Abundance Size.</title>
        <authorList>
            <person name="Westbury M.V."/>
            <person name="Petersen B."/>
            <person name="Garde E."/>
            <person name="Heide-Jorgensen M.P."/>
            <person name="Lorenzen E.D."/>
        </authorList>
    </citation>
    <scope>NUCLEOTIDE SEQUENCE [LARGE SCALE GENOMIC DNA]</scope>
</reference>
<dbReference type="SMART" id="SM00212">
    <property type="entry name" value="UBCc"/>
    <property type="match status" value="1"/>
</dbReference>
<evidence type="ECO:0000313" key="3">
    <source>
        <dbReference type="Proteomes" id="UP000308365"/>
    </source>
</evidence>
<evidence type="ECO:0000256" key="1">
    <source>
        <dbReference type="SAM" id="MobiDB-lite"/>
    </source>
</evidence>
<gene>
    <name evidence="2" type="ORF">EI555_008444</name>
</gene>
<feature type="compositionally biased region" description="Pro residues" evidence="1">
    <location>
        <begin position="185"/>
        <end position="197"/>
    </location>
</feature>
<evidence type="ECO:0000313" key="2">
    <source>
        <dbReference type="EMBL" id="TKC36089.1"/>
    </source>
</evidence>
<dbReference type="EMBL" id="RWIC01001372">
    <property type="protein sequence ID" value="TKC36089.1"/>
    <property type="molecule type" value="Genomic_DNA"/>
</dbReference>
<dbReference type="PANTHER" id="PTHR24068">
    <property type="entry name" value="UBIQUITIN-CONJUGATING ENZYME E2"/>
    <property type="match status" value="1"/>
</dbReference>
<proteinExistence type="predicted"/>
<comment type="caution">
    <text evidence="2">The sequence shown here is derived from an EMBL/GenBank/DDBJ whole genome shotgun (WGS) entry which is preliminary data.</text>
</comment>
<accession>A0A4U1EIG0</accession>
<dbReference type="Gene3D" id="3.10.110.10">
    <property type="entry name" value="Ubiquitin Conjugating Enzyme"/>
    <property type="match status" value="2"/>
</dbReference>
<feature type="region of interest" description="Disordered" evidence="1">
    <location>
        <begin position="166"/>
        <end position="200"/>
    </location>
</feature>
<dbReference type="Proteomes" id="UP000308365">
    <property type="component" value="Unassembled WGS sequence"/>
</dbReference>
<dbReference type="AlphaFoldDB" id="A0A4U1EIG0"/>
<dbReference type="InterPro" id="IPR016135">
    <property type="entry name" value="UBQ-conjugating_enzyme/RWD"/>
</dbReference>
<dbReference type="SUPFAM" id="SSF54495">
    <property type="entry name" value="UBC-like"/>
    <property type="match status" value="1"/>
</dbReference>
<protein>
    <submittedName>
        <fullName evidence="2">Uncharacterized protein</fullName>
    </submittedName>
</protein>
<sequence>LKYSSVQYFQTTKHQNWNTNEHEGSKALAIDKLSVIRTNGKYLELPALDISKFPYVTGTQIGQENKQKKKKQACDIEDKVGHRLDSTIGQGYRLDSAITTHQVEFQAVLPDWMVLLAAIPFEIPITPNSSEKTEEYASQIENERRVSGFTEVTVLRLGSVTRERPSAKDWPRVTDNGLKVHPQGAPRPVPRPHPHPPAQSSVGLVGDDMFHWHVTIMGPNDNPYQGGVFFLKFTIQTLTETETSAWTSLDLTLTISKVFLSIYSLLCDTNADDSLVPGIAKIYTKDRTKYDRIAREWTNKYAMDRPRQALVTHGMRLFGVEKCLELQSTFGVI</sequence>
<feature type="non-terminal residue" evidence="2">
    <location>
        <position position="1"/>
    </location>
</feature>
<feature type="non-terminal residue" evidence="2">
    <location>
        <position position="333"/>
    </location>
</feature>